<evidence type="ECO:0000313" key="1">
    <source>
        <dbReference type="EMBL" id="PWJ80999.1"/>
    </source>
</evidence>
<organism evidence="1 2">
    <name type="scientific">Pseudaminobacter salicylatoxidans</name>
    <dbReference type="NCBI Taxonomy" id="93369"/>
    <lineage>
        <taxon>Bacteria</taxon>
        <taxon>Pseudomonadati</taxon>
        <taxon>Pseudomonadota</taxon>
        <taxon>Alphaproteobacteria</taxon>
        <taxon>Hyphomicrobiales</taxon>
        <taxon>Phyllobacteriaceae</taxon>
        <taxon>Pseudaminobacter</taxon>
    </lineage>
</organism>
<gene>
    <name evidence="1" type="ORF">C7441_111120</name>
</gene>
<name>A0A316C4S4_PSESE</name>
<accession>A0A316C4S4</accession>
<sequence length="66" mass="7557">MKRVELLARLKTAQQHDLIRGRDITTLTAFMNNTALEEHVEHFEQIIEEHRKKAQGGSFSTASHAN</sequence>
<dbReference type="OrthoDB" id="8088613at2"/>
<dbReference type="RefSeq" id="WP_109613724.1">
    <property type="nucleotide sequence ID" value="NZ_QGGG01000011.1"/>
</dbReference>
<evidence type="ECO:0000313" key="2">
    <source>
        <dbReference type="Proteomes" id="UP000245396"/>
    </source>
</evidence>
<dbReference type="EMBL" id="QGGG01000011">
    <property type="protein sequence ID" value="PWJ80999.1"/>
    <property type="molecule type" value="Genomic_DNA"/>
</dbReference>
<reference evidence="1 2" key="1">
    <citation type="submission" date="2018-05" db="EMBL/GenBank/DDBJ databases">
        <title>Genomic Encyclopedia of Type Strains, Phase IV (KMG-IV): sequencing the most valuable type-strain genomes for metagenomic binning, comparative biology and taxonomic classification.</title>
        <authorList>
            <person name="Goeker M."/>
        </authorList>
    </citation>
    <scope>NUCLEOTIDE SEQUENCE [LARGE SCALE GENOMIC DNA]</scope>
    <source>
        <strain evidence="1 2">DSM 6986</strain>
    </source>
</reference>
<comment type="caution">
    <text evidence="1">The sequence shown here is derived from an EMBL/GenBank/DDBJ whole genome shotgun (WGS) entry which is preliminary data.</text>
</comment>
<dbReference type="AlphaFoldDB" id="A0A316C4S4"/>
<protein>
    <submittedName>
        <fullName evidence="1">Uncharacterized protein</fullName>
    </submittedName>
</protein>
<proteinExistence type="predicted"/>
<keyword evidence="2" id="KW-1185">Reference proteome</keyword>
<dbReference type="Proteomes" id="UP000245396">
    <property type="component" value="Unassembled WGS sequence"/>
</dbReference>